<feature type="domain" description="Chromo" evidence="4">
    <location>
        <begin position="20"/>
        <end position="78"/>
    </location>
</feature>
<dbReference type="SMART" id="SM00298">
    <property type="entry name" value="CHROMO"/>
    <property type="match status" value="1"/>
</dbReference>
<evidence type="ECO:0000256" key="2">
    <source>
        <dbReference type="ARBA" id="ARBA00023242"/>
    </source>
</evidence>
<dbReference type="PANTHER" id="PTHR22812">
    <property type="entry name" value="CHROMOBOX PROTEIN"/>
    <property type="match status" value="1"/>
</dbReference>
<dbReference type="Gene3D" id="2.40.50.40">
    <property type="match status" value="1"/>
</dbReference>
<gene>
    <name evidence="5" type="primary">Cbx5</name>
    <name evidence="5" type="ORF">OCEOCE_R14860</name>
</gene>
<dbReference type="InterPro" id="IPR000953">
    <property type="entry name" value="Chromo/chromo_shadow_dom"/>
</dbReference>
<organism evidence="5 6">
    <name type="scientific">Oceanites oceanicus</name>
    <name type="common">Wilson's storm petrel</name>
    <name type="synonym">Procellaria oceanica</name>
    <dbReference type="NCBI Taxonomy" id="79653"/>
    <lineage>
        <taxon>Eukaryota</taxon>
        <taxon>Metazoa</taxon>
        <taxon>Chordata</taxon>
        <taxon>Craniata</taxon>
        <taxon>Vertebrata</taxon>
        <taxon>Euteleostomi</taxon>
        <taxon>Archelosauria</taxon>
        <taxon>Archosauria</taxon>
        <taxon>Dinosauria</taxon>
        <taxon>Saurischia</taxon>
        <taxon>Theropoda</taxon>
        <taxon>Coelurosauria</taxon>
        <taxon>Aves</taxon>
        <taxon>Neognathae</taxon>
        <taxon>Neoaves</taxon>
        <taxon>Aequornithes</taxon>
        <taxon>Procellariiformes</taxon>
        <taxon>Hydrobatidae</taxon>
        <taxon>Oceanites</taxon>
    </lineage>
</organism>
<dbReference type="PROSITE" id="PS50013">
    <property type="entry name" value="CHROMO_2"/>
    <property type="match status" value="1"/>
</dbReference>
<dbReference type="PROSITE" id="PS00598">
    <property type="entry name" value="CHROMO_1"/>
    <property type="match status" value="1"/>
</dbReference>
<reference evidence="5 6" key="1">
    <citation type="submission" date="2019-09" db="EMBL/GenBank/DDBJ databases">
        <title>Bird 10,000 Genomes (B10K) Project - Family phase.</title>
        <authorList>
            <person name="Zhang G."/>
        </authorList>
    </citation>
    <scope>NUCLEOTIDE SEQUENCE [LARGE SCALE GENOMIC DNA]</scope>
    <source>
        <strain evidence="5">B10K-CU-031-11</strain>
        <tissue evidence="5">Muscle</tissue>
    </source>
</reference>
<proteinExistence type="predicted"/>
<evidence type="ECO:0000313" key="6">
    <source>
        <dbReference type="Proteomes" id="UP000569728"/>
    </source>
</evidence>
<keyword evidence="6" id="KW-1185">Reference proteome</keyword>
<dbReference type="InterPro" id="IPR023780">
    <property type="entry name" value="Chromo_domain"/>
</dbReference>
<evidence type="ECO:0000313" key="5">
    <source>
        <dbReference type="EMBL" id="NXF56522.1"/>
    </source>
</evidence>
<dbReference type="CDD" id="cd18651">
    <property type="entry name" value="CD_HP1alpha_Cbx5"/>
    <property type="match status" value="1"/>
</dbReference>
<feature type="non-terminal residue" evidence="5">
    <location>
        <position position="118"/>
    </location>
</feature>
<dbReference type="SUPFAM" id="SSF54160">
    <property type="entry name" value="Chromo domain-like"/>
    <property type="match status" value="1"/>
</dbReference>
<dbReference type="InterPro" id="IPR017984">
    <property type="entry name" value="Chromo_dom_subgr"/>
</dbReference>
<feature type="region of interest" description="Disordered" evidence="3">
    <location>
        <begin position="72"/>
        <end position="118"/>
    </location>
</feature>
<dbReference type="EMBL" id="VWZA01006586">
    <property type="protein sequence ID" value="NXF56522.1"/>
    <property type="molecule type" value="Genomic_DNA"/>
</dbReference>
<sequence>MGKRSKRPADSSSSGDEEEYVVEKVLDRRVVKGQAEYLLKWKGFSEEHNTWEPEKNLDCPELISEFMRKYKKMKEGDGNKPREKAESAKRKGGLPAGGEDVKAKKKREVRGGPPRGQA</sequence>
<name>A0A7K8USR5_OCEOC</name>
<dbReference type="OrthoDB" id="433924at2759"/>
<dbReference type="Pfam" id="PF00385">
    <property type="entry name" value="Chromo"/>
    <property type="match status" value="1"/>
</dbReference>
<dbReference type="PRINTS" id="PR00504">
    <property type="entry name" value="CHROMODOMAIN"/>
</dbReference>
<comment type="caution">
    <text evidence="5">The sequence shown here is derived from an EMBL/GenBank/DDBJ whole genome shotgun (WGS) entry which is preliminary data.</text>
</comment>
<dbReference type="AlphaFoldDB" id="A0A7K8USR5"/>
<feature type="non-terminal residue" evidence="5">
    <location>
        <position position="1"/>
    </location>
</feature>
<evidence type="ECO:0000256" key="3">
    <source>
        <dbReference type="SAM" id="MobiDB-lite"/>
    </source>
</evidence>
<keyword evidence="2" id="KW-0539">Nucleus</keyword>
<dbReference type="GO" id="GO:0005634">
    <property type="term" value="C:nucleus"/>
    <property type="evidence" value="ECO:0007669"/>
    <property type="project" value="UniProtKB-SubCell"/>
</dbReference>
<dbReference type="InterPro" id="IPR023779">
    <property type="entry name" value="Chromodomain_CS"/>
</dbReference>
<protein>
    <submittedName>
        <fullName evidence="5">CBX5 protein</fullName>
    </submittedName>
</protein>
<dbReference type="FunFam" id="2.40.50.40:FF:000007">
    <property type="entry name" value="Chromobox protein homolog 1"/>
    <property type="match status" value="1"/>
</dbReference>
<accession>A0A7K8USR5</accession>
<dbReference type="InterPro" id="IPR016197">
    <property type="entry name" value="Chromo-like_dom_sf"/>
</dbReference>
<evidence type="ECO:0000256" key="1">
    <source>
        <dbReference type="ARBA" id="ARBA00004123"/>
    </source>
</evidence>
<feature type="region of interest" description="Disordered" evidence="3">
    <location>
        <begin position="1"/>
        <end position="20"/>
    </location>
</feature>
<evidence type="ECO:0000259" key="4">
    <source>
        <dbReference type="PROSITE" id="PS50013"/>
    </source>
</evidence>
<dbReference type="InterPro" id="IPR051219">
    <property type="entry name" value="Heterochromatin_chromo-domain"/>
</dbReference>
<comment type="subcellular location">
    <subcellularLocation>
        <location evidence="1">Nucleus</location>
    </subcellularLocation>
</comment>
<dbReference type="Proteomes" id="UP000569728">
    <property type="component" value="Unassembled WGS sequence"/>
</dbReference>
<feature type="compositionally biased region" description="Basic and acidic residues" evidence="3">
    <location>
        <begin position="73"/>
        <end position="89"/>
    </location>
</feature>